<evidence type="ECO:0000313" key="3">
    <source>
        <dbReference type="Proteomes" id="UP000032748"/>
    </source>
</evidence>
<protein>
    <submittedName>
        <fullName evidence="2">Histidine kinase</fullName>
    </submittedName>
</protein>
<evidence type="ECO:0000313" key="2">
    <source>
        <dbReference type="EMBL" id="AKA26135.1"/>
    </source>
</evidence>
<gene>
    <name evidence="2" type="ORF">PCL1606_46880</name>
</gene>
<dbReference type="KEGG" id="pcz:PCL1606_46880"/>
<dbReference type="AlphaFoldDB" id="A0A0D5Y535"/>
<dbReference type="PATRIC" id="fig|587753.10.peg.4684"/>
<evidence type="ECO:0000259" key="1">
    <source>
        <dbReference type="Pfam" id="PF01590"/>
    </source>
</evidence>
<feature type="domain" description="GAF" evidence="1">
    <location>
        <begin position="16"/>
        <end position="142"/>
    </location>
</feature>
<dbReference type="RefSeq" id="WP_045885150.1">
    <property type="nucleotide sequence ID" value="NZ_CP011110.1"/>
</dbReference>
<dbReference type="Proteomes" id="UP000032748">
    <property type="component" value="Chromosome"/>
</dbReference>
<keyword evidence="2" id="KW-0808">Transferase</keyword>
<dbReference type="Gene3D" id="3.30.450.40">
    <property type="match status" value="1"/>
</dbReference>
<dbReference type="InterPro" id="IPR003018">
    <property type="entry name" value="GAF"/>
</dbReference>
<proteinExistence type="predicted"/>
<dbReference type="InterPro" id="IPR029016">
    <property type="entry name" value="GAF-like_dom_sf"/>
</dbReference>
<keyword evidence="2" id="KW-0418">Kinase</keyword>
<accession>A0A0D5Y535</accession>
<dbReference type="OrthoDB" id="9813903at2"/>
<dbReference type="SUPFAM" id="SSF55781">
    <property type="entry name" value="GAF domain-like"/>
    <property type="match status" value="1"/>
</dbReference>
<reference evidence="2 3" key="1">
    <citation type="journal article" date="2015" name="Mol. Plant Microbe Interact.">
        <title>Comparative Genomic Analysis of Pseudomonas chlororaphis PCL1606 Reveals New Insight into Antifungal Compounds Involved in Biocontrol.</title>
        <authorList>
            <person name="Calderon C.E."/>
            <person name="Ramos C."/>
            <person name="de Vicente A."/>
            <person name="Cazorla F.M."/>
        </authorList>
    </citation>
    <scope>NUCLEOTIDE SEQUENCE [LARGE SCALE GENOMIC DNA]</scope>
    <source>
        <strain evidence="2 3">PCL1606</strain>
    </source>
</reference>
<dbReference type="EMBL" id="CP011110">
    <property type="protein sequence ID" value="AKA26135.1"/>
    <property type="molecule type" value="Genomic_DNA"/>
</dbReference>
<dbReference type="Pfam" id="PF01590">
    <property type="entry name" value="GAF"/>
    <property type="match status" value="1"/>
</dbReference>
<organism evidence="2 3">
    <name type="scientific">Pseudomonas chlororaphis</name>
    <dbReference type="NCBI Taxonomy" id="587753"/>
    <lineage>
        <taxon>Bacteria</taxon>
        <taxon>Pseudomonadati</taxon>
        <taxon>Pseudomonadota</taxon>
        <taxon>Gammaproteobacteria</taxon>
        <taxon>Pseudomonadales</taxon>
        <taxon>Pseudomonadaceae</taxon>
        <taxon>Pseudomonas</taxon>
    </lineage>
</organism>
<dbReference type="GO" id="GO:0016301">
    <property type="term" value="F:kinase activity"/>
    <property type="evidence" value="ECO:0007669"/>
    <property type="project" value="UniProtKB-KW"/>
</dbReference>
<sequence length="155" mass="17038">MAKSSPLFDSLQADIDALARQLGVSSILIMRSLPQHMQVEASGGRHEDTYPIGAQGQKSSLAHNGRALYCERVVDSGQPLYVKDSRLEAEWAGNEDEVEFGLSNYLGYPVRDADGEVFGTVCALHESARQYSTEEQAALEAFRHKVEALLARSPR</sequence>
<name>A0A0D5Y535_9PSED</name>